<dbReference type="InterPro" id="IPR000626">
    <property type="entry name" value="Ubiquitin-like_dom"/>
</dbReference>
<gene>
    <name evidence="10" type="ORF">K469DRAFT_661153</name>
</gene>
<evidence type="ECO:0000256" key="8">
    <source>
        <dbReference type="SAM" id="MobiDB-lite"/>
    </source>
</evidence>
<dbReference type="PANTHER" id="PTHR48182">
    <property type="entry name" value="PROTEIN SERAC1"/>
    <property type="match status" value="1"/>
</dbReference>
<dbReference type="FunFam" id="3.10.20.90:FF:000160">
    <property type="entry name" value="Polyubiquitin-C"/>
    <property type="match status" value="1"/>
</dbReference>
<dbReference type="OrthoDB" id="3944013at2759"/>
<sequence length="1390" mass="154836">MWKKLKRLSGQLQGQKSDSAERARRNQNASGPAVQPCGDSSCLGASSRATAREQTRSPQDQTDESEPETGEHELYDLDREPHGLFVLYPKPGQANPRSDVEVDVVAVHGLNGTARDTWTHPETGKLWLEHFLPDAIPDSRIMTFGYDSALAFSRSKSGVDSFARDLLNRLRVVRADKAATHRPLIFIAHSLGGIVVKKAIIIAHEQQSYYGPIGESTLGIIFMGTPHRGSELVPWAMLFSNVVNLATLGNGVHKNLLRQLDRKSNTLTDISRQFMHRASSLKIMSFIEQHAERPLNTLVVPEYSAILGLPNEMIIPLNASHRSMCRYRAKSQDYNLVEAAVKELVASEGSGPRAPKVLVTATRNASQVYPPKAVTPIPPLTNTTPRRLEDSHSRSTSQSSGSTTPYNLRRSSSSSRTASQASTSRSAIRKQNLSSQPYQSSDVIRIKVRGLRNKLRYQNHEAGTFSQLIQLPANVPIERIGAALNEKLPRLKYWELFEFAEHGNPIDSIWKDVFTTPIEVTSGRSCYDSSSGSLKINSEQTIASFLSRLYPHPIEVKLKGHEKTVSKKPFTEVSSDSIVVGKGDFSISLMRTVRVPENSKVYDLPPGLGRFPVFNIHPFSSRLPTSVVAQGGIFFPMYQMEAMWINFESHTERRYAIRPFLGGVNGISGEAAIGDMNMIMRRMNLVGPKQDYIVTPEQIWLDGIATSPGIVKQFVAAPLTPPRPKRRRQRRTEDAGQTSKADGGNKEPNHPIRGTIEWQVTGQDVVGGFQLQLIPEYNTDMISAGSESDVYKQKQGYKAYSASKILRASFYDIMKTPKELGLQDLSVIHVKDLHTIREDRPKLVGDLLKEAPAMLEPTDLVELTIFHQQAERWKFKARTEDGQKTVSLEFDEDDDFEDVIAFFQDAFAMPTGVLHMKGFIGNAPLIPVYSWARFGALRDILETKPGIQSANRFESKKMEWDVVLANSNLIHPRHLCRVNVRETAKSYGSAKLFCVALNSDATTLDLRRCLEDITGESSWAYELESGGKNLRNDAPLFDVGVGRGDTFSTFLIWYNSALVSNRNMQLFVKTLTGETITLDCCPSETIANVKTKVFKKKGVPQDQQRLIFLGKQLEEDRTLSFYNISRESTIHMVLRLRGGGTHICVLYHEQEERIYLVGNETILEVKHQIQRTLRVPVKRQILSYGGKELDDAASIEPYCTKTLELSVPPASQLTMLGVGAGGNIEQHIERDTHDPRIWDVANSKMLNIQIVDATTFRTVTGLSPPETPLSAQTYQDMGLPFFKLWRDELAADGVAGQWGSITGVADVVAVNAKVRQGSMDRDDGYGKWGKLRSGVWGRLDQESSGNFEDTEGSEEAGEGGCEESHFEFPVVLLDADDTLPPFRSVVADDF</sequence>
<dbReference type="InterPro" id="IPR007751">
    <property type="entry name" value="DUF676_lipase-like"/>
</dbReference>
<dbReference type="InterPro" id="IPR029071">
    <property type="entry name" value="Ubiquitin-like_domsf"/>
</dbReference>
<dbReference type="InterPro" id="IPR029058">
    <property type="entry name" value="AB_hydrolase_fold"/>
</dbReference>
<dbReference type="Gene3D" id="3.10.20.90">
    <property type="entry name" value="Phosphatidylinositol 3-kinase Catalytic Subunit, Chain A, domain 1"/>
    <property type="match status" value="2"/>
</dbReference>
<dbReference type="PROSITE" id="PS50053">
    <property type="entry name" value="UBIQUITIN_2"/>
    <property type="match status" value="2"/>
</dbReference>
<keyword evidence="6" id="KW-0496">Mitochondrion</keyword>
<dbReference type="PRINTS" id="PR00348">
    <property type="entry name" value="UBIQUITIN"/>
</dbReference>
<evidence type="ECO:0000256" key="2">
    <source>
        <dbReference type="ARBA" id="ARBA00004240"/>
    </source>
</evidence>
<dbReference type="InterPro" id="IPR019954">
    <property type="entry name" value="Ubiquitin_CS"/>
</dbReference>
<feature type="domain" description="Ubiquitin-like" evidence="9">
    <location>
        <begin position="1064"/>
        <end position="1139"/>
    </location>
</feature>
<evidence type="ECO:0000256" key="5">
    <source>
        <dbReference type="ARBA" id="ARBA00022824"/>
    </source>
</evidence>
<dbReference type="Pfam" id="PF00240">
    <property type="entry name" value="ubiquitin"/>
    <property type="match status" value="2"/>
</dbReference>
<dbReference type="InterPro" id="IPR052374">
    <property type="entry name" value="SERAC1"/>
</dbReference>
<dbReference type="Proteomes" id="UP000800200">
    <property type="component" value="Unassembled WGS sequence"/>
</dbReference>
<dbReference type="SUPFAM" id="SSF54236">
    <property type="entry name" value="Ubiquitin-like"/>
    <property type="match status" value="2"/>
</dbReference>
<comment type="similarity">
    <text evidence="4">Belongs to the putative lipase ROG1 family.</text>
</comment>
<dbReference type="Gene3D" id="3.40.50.1820">
    <property type="entry name" value="alpha/beta hydrolase"/>
    <property type="match status" value="1"/>
</dbReference>
<evidence type="ECO:0000256" key="7">
    <source>
        <dbReference type="ARBA" id="ARBA00023136"/>
    </source>
</evidence>
<reference evidence="10" key="1">
    <citation type="journal article" date="2020" name="Stud. Mycol.">
        <title>101 Dothideomycetes genomes: a test case for predicting lifestyles and emergence of pathogens.</title>
        <authorList>
            <person name="Haridas S."/>
            <person name="Albert R."/>
            <person name="Binder M."/>
            <person name="Bloem J."/>
            <person name="Labutti K."/>
            <person name="Salamov A."/>
            <person name="Andreopoulos B."/>
            <person name="Baker S."/>
            <person name="Barry K."/>
            <person name="Bills G."/>
            <person name="Bluhm B."/>
            <person name="Cannon C."/>
            <person name="Castanera R."/>
            <person name="Culley D."/>
            <person name="Daum C."/>
            <person name="Ezra D."/>
            <person name="Gonzalez J."/>
            <person name="Henrissat B."/>
            <person name="Kuo A."/>
            <person name="Liang C."/>
            <person name="Lipzen A."/>
            <person name="Lutzoni F."/>
            <person name="Magnuson J."/>
            <person name="Mondo S."/>
            <person name="Nolan M."/>
            <person name="Ohm R."/>
            <person name="Pangilinan J."/>
            <person name="Park H.-J."/>
            <person name="Ramirez L."/>
            <person name="Alfaro M."/>
            <person name="Sun H."/>
            <person name="Tritt A."/>
            <person name="Yoshinaga Y."/>
            <person name="Zwiers L.-H."/>
            <person name="Turgeon B."/>
            <person name="Goodwin S."/>
            <person name="Spatafora J."/>
            <person name="Crous P."/>
            <person name="Grigoriev I."/>
        </authorList>
    </citation>
    <scope>NUCLEOTIDE SEQUENCE</scope>
    <source>
        <strain evidence="10">CBS 207.26</strain>
    </source>
</reference>
<dbReference type="Pfam" id="PF05057">
    <property type="entry name" value="DUF676"/>
    <property type="match status" value="1"/>
</dbReference>
<dbReference type="PROSITE" id="PS00299">
    <property type="entry name" value="UBIQUITIN_1"/>
    <property type="match status" value="1"/>
</dbReference>
<dbReference type="GO" id="GO:0016020">
    <property type="term" value="C:membrane"/>
    <property type="evidence" value="ECO:0007669"/>
    <property type="project" value="UniProtKB-SubCell"/>
</dbReference>
<dbReference type="SMART" id="SM00213">
    <property type="entry name" value="UBQ"/>
    <property type="match status" value="2"/>
</dbReference>
<keyword evidence="7" id="KW-0472">Membrane</keyword>
<accession>A0A6A6E9A7</accession>
<dbReference type="SUPFAM" id="SSF53474">
    <property type="entry name" value="alpha/beta-Hydrolases"/>
    <property type="match status" value="1"/>
</dbReference>
<evidence type="ECO:0000313" key="11">
    <source>
        <dbReference type="Proteomes" id="UP000800200"/>
    </source>
</evidence>
<evidence type="ECO:0000259" key="9">
    <source>
        <dbReference type="PROSITE" id="PS50053"/>
    </source>
</evidence>
<name>A0A6A6E9A7_9PEZI</name>
<evidence type="ECO:0000256" key="4">
    <source>
        <dbReference type="ARBA" id="ARBA00007920"/>
    </source>
</evidence>
<protein>
    <recommendedName>
        <fullName evidence="9">Ubiquitin-like domain-containing protein</fullName>
    </recommendedName>
</protein>
<dbReference type="GO" id="GO:0005783">
    <property type="term" value="C:endoplasmic reticulum"/>
    <property type="evidence" value="ECO:0007669"/>
    <property type="project" value="UniProtKB-SubCell"/>
</dbReference>
<dbReference type="EMBL" id="ML994624">
    <property type="protein sequence ID" value="KAF2188394.1"/>
    <property type="molecule type" value="Genomic_DNA"/>
</dbReference>
<feature type="compositionally biased region" description="Low complexity" evidence="8">
    <location>
        <begin position="394"/>
        <end position="426"/>
    </location>
</feature>
<organism evidence="10 11">
    <name type="scientific">Zopfia rhizophila CBS 207.26</name>
    <dbReference type="NCBI Taxonomy" id="1314779"/>
    <lineage>
        <taxon>Eukaryota</taxon>
        <taxon>Fungi</taxon>
        <taxon>Dikarya</taxon>
        <taxon>Ascomycota</taxon>
        <taxon>Pezizomycotina</taxon>
        <taxon>Dothideomycetes</taxon>
        <taxon>Dothideomycetes incertae sedis</taxon>
        <taxon>Zopfiaceae</taxon>
        <taxon>Zopfia</taxon>
    </lineage>
</organism>
<dbReference type="PANTHER" id="PTHR48182:SF2">
    <property type="entry name" value="PROTEIN SERAC1"/>
    <property type="match status" value="1"/>
</dbReference>
<feature type="region of interest" description="Disordered" evidence="8">
    <location>
        <begin position="1340"/>
        <end position="1361"/>
    </location>
</feature>
<feature type="domain" description="Ubiquitin-like" evidence="9">
    <location>
        <begin position="1130"/>
        <end position="1198"/>
    </location>
</feature>
<keyword evidence="5" id="KW-0256">Endoplasmic reticulum</keyword>
<dbReference type="GO" id="GO:0005739">
    <property type="term" value="C:mitochondrion"/>
    <property type="evidence" value="ECO:0007669"/>
    <property type="project" value="UniProtKB-SubCell"/>
</dbReference>
<feature type="region of interest" description="Disordered" evidence="8">
    <location>
        <begin position="369"/>
        <end position="436"/>
    </location>
</feature>
<comment type="subcellular location">
    <subcellularLocation>
        <location evidence="2">Endoplasmic reticulum</location>
    </subcellularLocation>
    <subcellularLocation>
        <location evidence="3">Membrane</location>
    </subcellularLocation>
    <subcellularLocation>
        <location evidence="1">Mitochondrion</location>
    </subcellularLocation>
</comment>
<evidence type="ECO:0000256" key="3">
    <source>
        <dbReference type="ARBA" id="ARBA00004370"/>
    </source>
</evidence>
<evidence type="ECO:0000256" key="1">
    <source>
        <dbReference type="ARBA" id="ARBA00004173"/>
    </source>
</evidence>
<keyword evidence="11" id="KW-1185">Reference proteome</keyword>
<evidence type="ECO:0000256" key="6">
    <source>
        <dbReference type="ARBA" id="ARBA00023128"/>
    </source>
</evidence>
<feature type="compositionally biased region" description="Acidic residues" evidence="8">
    <location>
        <begin position="1348"/>
        <end position="1361"/>
    </location>
</feature>
<feature type="region of interest" description="Disordered" evidence="8">
    <location>
        <begin position="715"/>
        <end position="751"/>
    </location>
</feature>
<dbReference type="InterPro" id="IPR019956">
    <property type="entry name" value="Ubiquitin_dom"/>
</dbReference>
<proteinExistence type="inferred from homology"/>
<feature type="region of interest" description="Disordered" evidence="8">
    <location>
        <begin position="1"/>
        <end position="76"/>
    </location>
</feature>
<evidence type="ECO:0000313" key="10">
    <source>
        <dbReference type="EMBL" id="KAF2188394.1"/>
    </source>
</evidence>